<comment type="caution">
    <text evidence="1">The sequence shown here is derived from an EMBL/GenBank/DDBJ whole genome shotgun (WGS) entry which is preliminary data.</text>
</comment>
<dbReference type="PANTHER" id="PTHR34615:SF1">
    <property type="entry name" value="PX DOMAIN-CONTAINING PROTEIN"/>
    <property type="match status" value="1"/>
</dbReference>
<gene>
    <name evidence="1" type="ORF">GN958_ATG15254</name>
</gene>
<dbReference type="AlphaFoldDB" id="A0A8S9U4Q3"/>
<dbReference type="Proteomes" id="UP000704712">
    <property type="component" value="Unassembled WGS sequence"/>
</dbReference>
<reference evidence="1" key="1">
    <citation type="submission" date="2020-03" db="EMBL/GenBank/DDBJ databases">
        <title>Hybrid Assembly of Korean Phytophthora infestans isolates.</title>
        <authorList>
            <person name="Prokchorchik M."/>
            <person name="Lee Y."/>
            <person name="Seo J."/>
            <person name="Cho J.-H."/>
            <person name="Park Y.-E."/>
            <person name="Jang D.-C."/>
            <person name="Im J.-S."/>
            <person name="Choi J.-G."/>
            <person name="Park H.-J."/>
            <person name="Lee G.-B."/>
            <person name="Lee Y.-G."/>
            <person name="Hong S.-Y."/>
            <person name="Cho K."/>
            <person name="Sohn K.H."/>
        </authorList>
    </citation>
    <scope>NUCLEOTIDE SEQUENCE</scope>
    <source>
        <strain evidence="1">KR_2_A2</strain>
    </source>
</reference>
<evidence type="ECO:0000313" key="2">
    <source>
        <dbReference type="Proteomes" id="UP000704712"/>
    </source>
</evidence>
<dbReference type="EMBL" id="JAACNO010002120">
    <property type="protein sequence ID" value="KAF4135560.1"/>
    <property type="molecule type" value="Genomic_DNA"/>
</dbReference>
<name>A0A8S9U4Q3_PHYIN</name>
<dbReference type="PANTHER" id="PTHR34615">
    <property type="entry name" value="PX DOMAIN-CONTAINING PROTEIN"/>
    <property type="match status" value="1"/>
</dbReference>
<evidence type="ECO:0000313" key="1">
    <source>
        <dbReference type="EMBL" id="KAF4135560.1"/>
    </source>
</evidence>
<sequence length="174" mass="20043">MGKRDADEKEARFLILALSAMKYEAEAVALYTAEFMHHQDLSWQCTFPRVRFSLNDHDRSACRRLFRFESHEIRQILPFSNLPNEIYTSQGCVVPREEAFCLLLRRLMFPARLADLRCEFGRSPGALSSTINTTASLIYDGVRQKMILISVWLNDTKGIQQMQFLARSGVFQSA</sequence>
<organism evidence="1 2">
    <name type="scientific">Phytophthora infestans</name>
    <name type="common">Potato late blight agent</name>
    <name type="synonym">Botrytis infestans</name>
    <dbReference type="NCBI Taxonomy" id="4787"/>
    <lineage>
        <taxon>Eukaryota</taxon>
        <taxon>Sar</taxon>
        <taxon>Stramenopiles</taxon>
        <taxon>Oomycota</taxon>
        <taxon>Peronosporomycetes</taxon>
        <taxon>Peronosporales</taxon>
        <taxon>Peronosporaceae</taxon>
        <taxon>Phytophthora</taxon>
    </lineage>
</organism>
<protein>
    <submittedName>
        <fullName evidence="1">Putative DDE Tnp4 domain-containing protein</fullName>
    </submittedName>
</protein>
<proteinExistence type="predicted"/>
<accession>A0A8S9U4Q3</accession>